<gene>
    <name evidence="1" type="ORF">ACFSKW_23350</name>
</gene>
<dbReference type="Proteomes" id="UP001597368">
    <property type="component" value="Unassembled WGS sequence"/>
</dbReference>
<dbReference type="RefSeq" id="WP_379574460.1">
    <property type="nucleotide sequence ID" value="NZ_JBHUFV010000033.1"/>
</dbReference>
<comment type="caution">
    <text evidence="1">The sequence shown here is derived from an EMBL/GenBank/DDBJ whole genome shotgun (WGS) entry which is preliminary data.</text>
</comment>
<accession>A0ABW4T0H2</accession>
<evidence type="ECO:0000313" key="1">
    <source>
        <dbReference type="EMBL" id="MFD1934407.1"/>
    </source>
</evidence>
<name>A0ABW4T0H2_9ACTN</name>
<sequence>MKRDKPGKEDVSPALCDWCGAVISAGAELYSMALDSSVIHASNPRFDGRRFLTACTHEHLAALDEHYRRRPFVDEELWAGKIARAMDSTAEPLTLADLVDATGLSREQVERSMAWLEAQIHRLRHR</sequence>
<organism evidence="1 2">
    <name type="scientific">Nonomuraea mangrovi</name>
    <dbReference type="NCBI Taxonomy" id="2316207"/>
    <lineage>
        <taxon>Bacteria</taxon>
        <taxon>Bacillati</taxon>
        <taxon>Actinomycetota</taxon>
        <taxon>Actinomycetes</taxon>
        <taxon>Streptosporangiales</taxon>
        <taxon>Streptosporangiaceae</taxon>
        <taxon>Nonomuraea</taxon>
    </lineage>
</organism>
<evidence type="ECO:0000313" key="2">
    <source>
        <dbReference type="Proteomes" id="UP001597368"/>
    </source>
</evidence>
<proteinExistence type="predicted"/>
<protein>
    <submittedName>
        <fullName evidence="1">Uncharacterized protein</fullName>
    </submittedName>
</protein>
<reference evidence="2" key="1">
    <citation type="journal article" date="2019" name="Int. J. Syst. Evol. Microbiol.">
        <title>The Global Catalogue of Microorganisms (GCM) 10K type strain sequencing project: providing services to taxonomists for standard genome sequencing and annotation.</title>
        <authorList>
            <consortium name="The Broad Institute Genomics Platform"/>
            <consortium name="The Broad Institute Genome Sequencing Center for Infectious Disease"/>
            <person name="Wu L."/>
            <person name="Ma J."/>
        </authorList>
    </citation>
    <scope>NUCLEOTIDE SEQUENCE [LARGE SCALE GENOMIC DNA]</scope>
    <source>
        <strain evidence="2">ICMP 6774ER</strain>
    </source>
</reference>
<dbReference type="EMBL" id="JBHUFV010000033">
    <property type="protein sequence ID" value="MFD1934407.1"/>
    <property type="molecule type" value="Genomic_DNA"/>
</dbReference>
<keyword evidence="2" id="KW-1185">Reference proteome</keyword>